<evidence type="ECO:0000313" key="1">
    <source>
        <dbReference type="EMBL" id="KAJ4713889.1"/>
    </source>
</evidence>
<gene>
    <name evidence="1" type="ORF">OWV82_015924</name>
</gene>
<evidence type="ECO:0000313" key="2">
    <source>
        <dbReference type="Proteomes" id="UP001164539"/>
    </source>
</evidence>
<dbReference type="EMBL" id="CM051401">
    <property type="protein sequence ID" value="KAJ4713889.1"/>
    <property type="molecule type" value="Genomic_DNA"/>
</dbReference>
<accession>A0ACC1XQX2</accession>
<keyword evidence="1" id="KW-0378">Hydrolase</keyword>
<keyword evidence="2" id="KW-1185">Reference proteome</keyword>
<comment type="caution">
    <text evidence="1">The sequence shown here is derived from an EMBL/GenBank/DDBJ whole genome shotgun (WGS) entry which is preliminary data.</text>
</comment>
<dbReference type="Proteomes" id="UP001164539">
    <property type="component" value="Chromosome 8"/>
</dbReference>
<sequence>MSSVKLPWTLRLVFAIFGFILKAARRSNGTINRSLLNFFDPKTAPSQTPQHGVVTSDAVVDSSRCLWFRVFTPTCANPKDTNMPIVFYFHGGGFALLSAASFVYDKWCRRLARELRAVVVSVNYRLAPEHLFPCQYEDGFDAVKFVDSHFDELSVSGNPKWCFLAGDSAGGNLAHHVAVRAGDYVFGRLKFMGIIGLNPFFGGEERTESEITNGNNPLLSLDLTDWYWKMFLPNGSDRDHPAVNVFGPRSSSVDILPTRFPATLLFIGGLDLLRDWQRKYCEGLKKAGKEVHLVEDPNAFHVSFMFKQLPEYNSCIKEIQDFMQKLVKKD</sequence>
<reference evidence="1 2" key="1">
    <citation type="journal article" date="2023" name="Science">
        <title>Complex scaffold remodeling in plant triterpene biosynthesis.</title>
        <authorList>
            <person name="De La Pena R."/>
            <person name="Hodgson H."/>
            <person name="Liu J.C."/>
            <person name="Stephenson M.J."/>
            <person name="Martin A.C."/>
            <person name="Owen C."/>
            <person name="Harkess A."/>
            <person name="Leebens-Mack J."/>
            <person name="Jimenez L.E."/>
            <person name="Osbourn A."/>
            <person name="Sattely E.S."/>
        </authorList>
    </citation>
    <scope>NUCLEOTIDE SEQUENCE [LARGE SCALE GENOMIC DNA]</scope>
    <source>
        <strain evidence="2">cv. JPN11</strain>
        <tissue evidence="1">Leaf</tissue>
    </source>
</reference>
<name>A0ACC1XQX2_MELAZ</name>
<organism evidence="1 2">
    <name type="scientific">Melia azedarach</name>
    <name type="common">Chinaberry tree</name>
    <dbReference type="NCBI Taxonomy" id="155640"/>
    <lineage>
        <taxon>Eukaryota</taxon>
        <taxon>Viridiplantae</taxon>
        <taxon>Streptophyta</taxon>
        <taxon>Embryophyta</taxon>
        <taxon>Tracheophyta</taxon>
        <taxon>Spermatophyta</taxon>
        <taxon>Magnoliopsida</taxon>
        <taxon>eudicotyledons</taxon>
        <taxon>Gunneridae</taxon>
        <taxon>Pentapetalae</taxon>
        <taxon>rosids</taxon>
        <taxon>malvids</taxon>
        <taxon>Sapindales</taxon>
        <taxon>Meliaceae</taxon>
        <taxon>Melia</taxon>
    </lineage>
</organism>
<protein>
    <submittedName>
        <fullName evidence="1">Alpha/beta hydrolase-3</fullName>
    </submittedName>
</protein>
<proteinExistence type="predicted"/>